<dbReference type="Proteomes" id="UP001162131">
    <property type="component" value="Unassembled WGS sequence"/>
</dbReference>
<accession>A0AAU9KHK2</accession>
<name>A0AAU9KHK2_9CILI</name>
<keyword evidence="2" id="KW-1185">Reference proteome</keyword>
<evidence type="ECO:0000313" key="2">
    <source>
        <dbReference type="Proteomes" id="UP001162131"/>
    </source>
</evidence>
<evidence type="ECO:0000313" key="1">
    <source>
        <dbReference type="EMBL" id="CAG9333492.1"/>
    </source>
</evidence>
<comment type="caution">
    <text evidence="1">The sequence shown here is derived from an EMBL/GenBank/DDBJ whole genome shotgun (WGS) entry which is preliminary data.</text>
</comment>
<gene>
    <name evidence="1" type="ORF">BSTOLATCC_MIC58303</name>
</gene>
<proteinExistence type="predicted"/>
<reference evidence="1" key="1">
    <citation type="submission" date="2021-09" db="EMBL/GenBank/DDBJ databases">
        <authorList>
            <consortium name="AG Swart"/>
            <person name="Singh M."/>
            <person name="Singh A."/>
            <person name="Seah K."/>
            <person name="Emmerich C."/>
        </authorList>
    </citation>
    <scope>NUCLEOTIDE SEQUENCE</scope>
    <source>
        <strain evidence="1">ATCC30299</strain>
    </source>
</reference>
<dbReference type="AlphaFoldDB" id="A0AAU9KHK2"/>
<dbReference type="EMBL" id="CAJZBQ010000056">
    <property type="protein sequence ID" value="CAG9333492.1"/>
    <property type="molecule type" value="Genomic_DNA"/>
</dbReference>
<organism evidence="1 2">
    <name type="scientific">Blepharisma stoltei</name>
    <dbReference type="NCBI Taxonomy" id="1481888"/>
    <lineage>
        <taxon>Eukaryota</taxon>
        <taxon>Sar</taxon>
        <taxon>Alveolata</taxon>
        <taxon>Ciliophora</taxon>
        <taxon>Postciliodesmatophora</taxon>
        <taxon>Heterotrichea</taxon>
        <taxon>Heterotrichida</taxon>
        <taxon>Blepharismidae</taxon>
        <taxon>Blepharisma</taxon>
    </lineage>
</organism>
<protein>
    <submittedName>
        <fullName evidence="1">Uncharacterized protein</fullName>
    </submittedName>
</protein>
<sequence>MQELLEGLAKNILPNSRIHLNIIKRKLFLKFNFPNLLKLQNTKILFFQIAKIWHKSSDYVFLSKISKI</sequence>